<keyword evidence="1" id="KW-0472">Membrane</keyword>
<dbReference type="AlphaFoldDB" id="A0AAX2A6S7"/>
<feature type="transmembrane region" description="Helical" evidence="1">
    <location>
        <begin position="86"/>
        <end position="111"/>
    </location>
</feature>
<feature type="transmembrane region" description="Helical" evidence="1">
    <location>
        <begin position="123"/>
        <end position="142"/>
    </location>
</feature>
<evidence type="ECO:0000313" key="5">
    <source>
        <dbReference type="Proteomes" id="UP000289193"/>
    </source>
</evidence>
<reference evidence="3 5" key="1">
    <citation type="submission" date="2017-10" db="EMBL/GenBank/DDBJ databases">
        <title>Genomics of the genus Arcobacter.</title>
        <authorList>
            <person name="Perez-Cataluna A."/>
            <person name="Figueras M.J."/>
        </authorList>
    </citation>
    <scope>NUCLEOTIDE SEQUENCE [LARGE SCALE GENOMIC DNA]</scope>
    <source>
        <strain evidence="3 5">CECT 7835</strain>
    </source>
</reference>
<feature type="transmembrane region" description="Helical" evidence="1">
    <location>
        <begin position="54"/>
        <end position="74"/>
    </location>
</feature>
<keyword evidence="1" id="KW-0812">Transmembrane</keyword>
<dbReference type="PIRSF" id="PIRSF015875">
    <property type="entry name" value="UCP015875"/>
    <property type="match status" value="1"/>
</dbReference>
<dbReference type="EMBL" id="PDKM01000005">
    <property type="protein sequence ID" value="RXK09609.1"/>
    <property type="molecule type" value="Genomic_DNA"/>
</dbReference>
<evidence type="ECO:0000256" key="1">
    <source>
        <dbReference type="SAM" id="Phobius"/>
    </source>
</evidence>
<keyword evidence="1" id="KW-1133">Transmembrane helix</keyword>
<name>A0AAX2A6S7_9BACT</name>
<feature type="transmembrane region" description="Helical" evidence="1">
    <location>
        <begin position="6"/>
        <end position="28"/>
    </location>
</feature>
<reference evidence="2 4" key="2">
    <citation type="submission" date="2018-07" db="EMBL/GenBank/DDBJ databases">
        <title>Complete genome of the Arcobacter bivalviorum type strain LMG 26154.</title>
        <authorList>
            <person name="Miller W.G."/>
            <person name="Yee E."/>
            <person name="Bono J.L."/>
        </authorList>
    </citation>
    <scope>NUCLEOTIDE SEQUENCE [LARGE SCALE GENOMIC DNA]</scope>
    <source>
        <strain evidence="2 4">LMG 26154</strain>
    </source>
</reference>
<sequence>MTYSIVLIIHLFCAIIFIGFVFADTAILPAMKKVLSEQEYQKIMQVISNRARKVFPFALLVLVITGGFMVSKFINSSLGYFSSNLQILLMLKIFFALLIVCGVIYSLLMRIFKKTPHPRMKHFHKFVLINGIFIIILAKLMFVV</sequence>
<organism evidence="3 5">
    <name type="scientific">Halarcobacter bivalviorum</name>
    <dbReference type="NCBI Taxonomy" id="663364"/>
    <lineage>
        <taxon>Bacteria</taxon>
        <taxon>Pseudomonadati</taxon>
        <taxon>Campylobacterota</taxon>
        <taxon>Epsilonproteobacteria</taxon>
        <taxon>Campylobacterales</taxon>
        <taxon>Arcobacteraceae</taxon>
        <taxon>Halarcobacter</taxon>
    </lineage>
</organism>
<gene>
    <name evidence="2" type="ORF">ABIV_0313</name>
    <name evidence="3" type="ORF">CRV05_09935</name>
</gene>
<dbReference type="KEGG" id="hbv:ABIV_0313"/>
<dbReference type="EMBL" id="CP031217">
    <property type="protein sequence ID" value="AXH11344.1"/>
    <property type="molecule type" value="Genomic_DNA"/>
</dbReference>
<proteinExistence type="predicted"/>
<evidence type="ECO:0000313" key="4">
    <source>
        <dbReference type="Proteomes" id="UP000253850"/>
    </source>
</evidence>
<dbReference type="Proteomes" id="UP000253850">
    <property type="component" value="Chromosome"/>
</dbReference>
<protein>
    <submittedName>
        <fullName evidence="2">Membrane protein</fullName>
    </submittedName>
</protein>
<accession>A0AAX2A6S7</accession>
<dbReference type="Proteomes" id="UP000289193">
    <property type="component" value="Unassembled WGS sequence"/>
</dbReference>
<dbReference type="RefSeq" id="WP_114838225.1">
    <property type="nucleotide sequence ID" value="NZ_CP031217.1"/>
</dbReference>
<dbReference type="InterPro" id="IPR007418">
    <property type="entry name" value="DUF474"/>
</dbReference>
<keyword evidence="5" id="KW-1185">Reference proteome</keyword>
<evidence type="ECO:0000313" key="3">
    <source>
        <dbReference type="EMBL" id="RXK09609.1"/>
    </source>
</evidence>
<evidence type="ECO:0000313" key="2">
    <source>
        <dbReference type="EMBL" id="AXH11344.1"/>
    </source>
</evidence>